<dbReference type="Proteomes" id="UP000672602">
    <property type="component" value="Unassembled WGS sequence"/>
</dbReference>
<name>A0A8J7V320_9PROT</name>
<sequence>MRAEYIIAATLMGAALAVPAVLVGVMGDVIPGLSLEGRARGNGEAPALTLTIPPVMVPDARGVRGGAPRTVVVELDLRGRDAADRVCKAHPRLADRILEHMQDDGRGPTGPRGNDTRLAWLLDRTLGAVEIERAAVVESDDKRPRTYDRPLYRCNQGSAWPMP</sequence>
<evidence type="ECO:0000313" key="2">
    <source>
        <dbReference type="EMBL" id="MBP5856354.1"/>
    </source>
</evidence>
<dbReference type="AlphaFoldDB" id="A0A8J7V320"/>
<keyword evidence="1" id="KW-1133">Transmembrane helix</keyword>
<accession>A0A8J7V320</accession>
<gene>
    <name evidence="2" type="ORF">KAJ83_05005</name>
</gene>
<proteinExistence type="predicted"/>
<comment type="caution">
    <text evidence="2">The sequence shown here is derived from an EMBL/GenBank/DDBJ whole genome shotgun (WGS) entry which is preliminary data.</text>
</comment>
<keyword evidence="1" id="KW-0812">Transmembrane</keyword>
<dbReference type="EMBL" id="JAGMWN010000002">
    <property type="protein sequence ID" value="MBP5856354.1"/>
    <property type="molecule type" value="Genomic_DNA"/>
</dbReference>
<organism evidence="2 3">
    <name type="scientific">Marivibrio halodurans</name>
    <dbReference type="NCBI Taxonomy" id="2039722"/>
    <lineage>
        <taxon>Bacteria</taxon>
        <taxon>Pseudomonadati</taxon>
        <taxon>Pseudomonadota</taxon>
        <taxon>Alphaproteobacteria</taxon>
        <taxon>Rhodospirillales</taxon>
        <taxon>Rhodospirillaceae</taxon>
        <taxon>Marivibrio</taxon>
    </lineage>
</organism>
<reference evidence="2" key="1">
    <citation type="submission" date="2021-04" db="EMBL/GenBank/DDBJ databases">
        <authorList>
            <person name="Zhang D.-C."/>
        </authorList>
    </citation>
    <scope>NUCLEOTIDE SEQUENCE</scope>
    <source>
        <strain evidence="2">CGMCC 1.15697</strain>
    </source>
</reference>
<evidence type="ECO:0000313" key="3">
    <source>
        <dbReference type="Proteomes" id="UP000672602"/>
    </source>
</evidence>
<keyword evidence="3" id="KW-1185">Reference proteome</keyword>
<evidence type="ECO:0000256" key="1">
    <source>
        <dbReference type="SAM" id="Phobius"/>
    </source>
</evidence>
<keyword evidence="1" id="KW-0472">Membrane</keyword>
<protein>
    <submittedName>
        <fullName evidence="2">Uncharacterized protein</fullName>
    </submittedName>
</protein>
<dbReference type="RefSeq" id="WP_210680935.1">
    <property type="nucleotide sequence ID" value="NZ_JAGMWN010000002.1"/>
</dbReference>
<feature type="transmembrane region" description="Helical" evidence="1">
    <location>
        <begin position="6"/>
        <end position="30"/>
    </location>
</feature>